<dbReference type="SUPFAM" id="SSF50715">
    <property type="entry name" value="Ribosomal protein L25-like"/>
    <property type="match status" value="1"/>
</dbReference>
<dbReference type="InterPro" id="IPR020930">
    <property type="entry name" value="Ribosomal_uL5_bac-type"/>
</dbReference>
<dbReference type="STRING" id="1797989.A3H66_01960"/>
<gene>
    <name evidence="5" type="primary">rplY</name>
    <name evidence="5" type="synonym">ctc</name>
    <name evidence="9" type="ORF">A3H66_01960</name>
</gene>
<dbReference type="PANTHER" id="PTHR33284:SF1">
    <property type="entry name" value="RIBOSOMAL PROTEIN L25_GLN-TRNA SYNTHETASE, ANTI-CODON-BINDING DOMAIN-CONTAINING PROTEIN"/>
    <property type="match status" value="1"/>
</dbReference>
<dbReference type="Proteomes" id="UP000178783">
    <property type="component" value="Unassembled WGS sequence"/>
</dbReference>
<evidence type="ECO:0000256" key="6">
    <source>
        <dbReference type="SAM" id="MobiDB-lite"/>
    </source>
</evidence>
<comment type="caution">
    <text evidence="9">The sequence shown here is derived from an EMBL/GenBank/DDBJ whole genome shotgun (WGS) entry which is preliminary data.</text>
</comment>
<dbReference type="EMBL" id="MFFW01000028">
    <property type="protein sequence ID" value="OGF24279.1"/>
    <property type="molecule type" value="Genomic_DNA"/>
</dbReference>
<dbReference type="PANTHER" id="PTHR33284">
    <property type="entry name" value="RIBOSOMAL PROTEIN L25/GLN-TRNA SYNTHETASE, ANTI-CODON-BINDING DOMAIN-CONTAINING PROTEIN"/>
    <property type="match status" value="1"/>
</dbReference>
<evidence type="ECO:0000313" key="10">
    <source>
        <dbReference type="Proteomes" id="UP000178783"/>
    </source>
</evidence>
<dbReference type="Pfam" id="PF14693">
    <property type="entry name" value="Ribosomal_TL5_C"/>
    <property type="match status" value="1"/>
</dbReference>
<comment type="function">
    <text evidence="5">This is one of the proteins that binds to the 5S RNA in the ribosome where it forms part of the central protuberance.</text>
</comment>
<evidence type="ECO:0000259" key="7">
    <source>
        <dbReference type="Pfam" id="PF01386"/>
    </source>
</evidence>
<dbReference type="CDD" id="cd00495">
    <property type="entry name" value="Ribosomal_L25_TL5_CTC"/>
    <property type="match status" value="1"/>
</dbReference>
<accession>A0A1F5SCA4</accession>
<dbReference type="Gene3D" id="2.170.120.20">
    <property type="entry name" value="Ribosomal protein L25, beta domain"/>
    <property type="match status" value="1"/>
</dbReference>
<dbReference type="GO" id="GO:0003735">
    <property type="term" value="F:structural constituent of ribosome"/>
    <property type="evidence" value="ECO:0007669"/>
    <property type="project" value="InterPro"/>
</dbReference>
<dbReference type="AlphaFoldDB" id="A0A1F5SCA4"/>
<dbReference type="HAMAP" id="MF_01334">
    <property type="entry name" value="Ribosomal_bL25_CTC"/>
    <property type="match status" value="1"/>
</dbReference>
<protein>
    <recommendedName>
        <fullName evidence="5">Large ribosomal subunit protein bL25</fullName>
    </recommendedName>
    <alternativeName>
        <fullName evidence="5">General stress protein CTC</fullName>
    </alternativeName>
</protein>
<evidence type="ECO:0000313" key="9">
    <source>
        <dbReference type="EMBL" id="OGF24279.1"/>
    </source>
</evidence>
<evidence type="ECO:0000256" key="5">
    <source>
        <dbReference type="HAMAP-Rule" id="MF_01334"/>
    </source>
</evidence>
<feature type="compositionally biased region" description="Low complexity" evidence="6">
    <location>
        <begin position="193"/>
        <end position="202"/>
    </location>
</feature>
<dbReference type="InterPro" id="IPR001021">
    <property type="entry name" value="Ribosomal_bL25_long"/>
</dbReference>
<evidence type="ECO:0000256" key="4">
    <source>
        <dbReference type="ARBA" id="ARBA00023274"/>
    </source>
</evidence>
<dbReference type="GO" id="GO:0008097">
    <property type="term" value="F:5S rRNA binding"/>
    <property type="evidence" value="ECO:0007669"/>
    <property type="project" value="InterPro"/>
</dbReference>
<reference evidence="9 10" key="1">
    <citation type="journal article" date="2016" name="Nat. Commun.">
        <title>Thousands of microbial genomes shed light on interconnected biogeochemical processes in an aquifer system.</title>
        <authorList>
            <person name="Anantharaman K."/>
            <person name="Brown C.T."/>
            <person name="Hug L.A."/>
            <person name="Sharon I."/>
            <person name="Castelle C.J."/>
            <person name="Probst A.J."/>
            <person name="Thomas B.C."/>
            <person name="Singh A."/>
            <person name="Wilkins M.J."/>
            <person name="Karaoz U."/>
            <person name="Brodie E.L."/>
            <person name="Williams K.H."/>
            <person name="Hubbard S.S."/>
            <person name="Banfield J.F."/>
        </authorList>
    </citation>
    <scope>NUCLEOTIDE SEQUENCE [LARGE SCALE GENOMIC DNA]</scope>
</reference>
<evidence type="ECO:0000256" key="2">
    <source>
        <dbReference type="ARBA" id="ARBA00022884"/>
    </source>
</evidence>
<dbReference type="InterPro" id="IPR020056">
    <property type="entry name" value="Rbsml_bL25/Gln-tRNA_synth_N"/>
</dbReference>
<keyword evidence="4 5" id="KW-0687">Ribonucleoprotein</keyword>
<feature type="region of interest" description="Disordered" evidence="6">
    <location>
        <begin position="187"/>
        <end position="234"/>
    </location>
</feature>
<comment type="similarity">
    <text evidence="5">Belongs to the bacterial ribosomal protein bL25 family. CTC subfamily.</text>
</comment>
<evidence type="ECO:0000256" key="1">
    <source>
        <dbReference type="ARBA" id="ARBA00022730"/>
    </source>
</evidence>
<dbReference type="GO" id="GO:0006412">
    <property type="term" value="P:translation"/>
    <property type="evidence" value="ECO:0007669"/>
    <property type="project" value="UniProtKB-UniRule"/>
</dbReference>
<keyword evidence="2 5" id="KW-0694">RNA-binding</keyword>
<dbReference type="Pfam" id="PF01386">
    <property type="entry name" value="Ribosomal_L25p"/>
    <property type="match status" value="1"/>
</dbReference>
<comment type="subunit">
    <text evidence="5">Part of the 50S ribosomal subunit; part of the 5S rRNA/L5/L18/L25 subcomplex. Contacts the 5S rRNA. Binds to the 5S rRNA independently of L5 and L18.</text>
</comment>
<dbReference type="InterPro" id="IPR029751">
    <property type="entry name" value="Ribosomal_L25_dom"/>
</dbReference>
<dbReference type="InterPro" id="IPR020057">
    <property type="entry name" value="Ribosomal_bL25_b-dom"/>
</dbReference>
<keyword evidence="1 5" id="KW-0699">rRNA-binding</keyword>
<proteinExistence type="inferred from homology"/>
<organism evidence="9 10">
    <name type="scientific">Candidatus Falkowbacteria bacterium RIFCSPLOWO2_02_FULL_45_21</name>
    <dbReference type="NCBI Taxonomy" id="1797989"/>
    <lineage>
        <taxon>Bacteria</taxon>
        <taxon>Candidatus Falkowiibacteriota</taxon>
    </lineage>
</organism>
<evidence type="ECO:0000259" key="8">
    <source>
        <dbReference type="Pfam" id="PF14693"/>
    </source>
</evidence>
<name>A0A1F5SCA4_9BACT</name>
<keyword evidence="3 5" id="KW-0689">Ribosomal protein</keyword>
<dbReference type="Gene3D" id="2.40.240.10">
    <property type="entry name" value="Ribosomal Protein L25, Chain P"/>
    <property type="match status" value="1"/>
</dbReference>
<dbReference type="GO" id="GO:0022625">
    <property type="term" value="C:cytosolic large ribosomal subunit"/>
    <property type="evidence" value="ECO:0007669"/>
    <property type="project" value="TreeGrafter"/>
</dbReference>
<dbReference type="NCBIfam" id="TIGR00731">
    <property type="entry name" value="bL25_bact_ctc"/>
    <property type="match status" value="1"/>
</dbReference>
<dbReference type="InterPro" id="IPR037121">
    <property type="entry name" value="Ribosomal_bL25_C"/>
</dbReference>
<feature type="domain" description="Large ribosomal subunit protein bL25 L25" evidence="7">
    <location>
        <begin position="6"/>
        <end position="92"/>
    </location>
</feature>
<dbReference type="InterPro" id="IPR011035">
    <property type="entry name" value="Ribosomal_bL25/Gln-tRNA_synth"/>
</dbReference>
<evidence type="ECO:0000256" key="3">
    <source>
        <dbReference type="ARBA" id="ARBA00022980"/>
    </source>
</evidence>
<sequence>MTKVQLQAQPKADVDGKAKAIRKTGFIPAVIYGSKAPNISVKVKKHDFEKAFQIAGEFNLIDLIIGQDKAAKVIIKDIERDGLTNNIIHIDFYRVDMAKKISTEIPLHFVGESKAVKDLGGTLVKNMDTVKITCLPGDLASQIEVDISKLDNFNQFIRLHDLVLPQGLELGSSTDEAVVGVIETKIETEAPKPAEAAPVEGETGALSSGKDAGAPAKDTKDQAGGETKTPEKKK</sequence>
<feature type="domain" description="Large ribosomal subunit protein bL25 beta" evidence="8">
    <location>
        <begin position="100"/>
        <end position="184"/>
    </location>
</feature>